<dbReference type="InterPro" id="IPR046903">
    <property type="entry name" value="Mab-21-like_nuc_Trfase"/>
</dbReference>
<dbReference type="RefSeq" id="XP_016980372.1">
    <property type="nucleotide sequence ID" value="XM_017124883.1"/>
</dbReference>
<evidence type="ECO:0000256" key="2">
    <source>
        <dbReference type="ARBA" id="ARBA00001946"/>
    </source>
</evidence>
<keyword evidence="11" id="KW-0464">Manganese</keyword>
<evidence type="ECO:0000256" key="4">
    <source>
        <dbReference type="ARBA" id="ARBA00022679"/>
    </source>
</evidence>
<name>A0A6P4EQK6_DRORH</name>
<dbReference type="AlphaFoldDB" id="A0A6P4EQK6"/>
<proteinExistence type="inferred from homology"/>
<protein>
    <submittedName>
        <fullName evidence="14">Protein MB21D2-like</fullName>
    </submittedName>
</protein>
<dbReference type="OrthoDB" id="6054650at2759"/>
<keyword evidence="4" id="KW-0808">Transferase</keyword>
<evidence type="ECO:0000256" key="11">
    <source>
        <dbReference type="ARBA" id="ARBA00023211"/>
    </source>
</evidence>
<comment type="cofactor">
    <cofactor evidence="1">
        <name>Mn(2+)</name>
        <dbReference type="ChEBI" id="CHEBI:29035"/>
    </cofactor>
</comment>
<keyword evidence="10" id="KW-0342">GTP-binding</keyword>
<evidence type="ECO:0000256" key="7">
    <source>
        <dbReference type="ARBA" id="ARBA00022741"/>
    </source>
</evidence>
<keyword evidence="7" id="KW-0547">Nucleotide-binding</keyword>
<feature type="domain" description="Mab-21-like nucleotidyltransferase" evidence="12">
    <location>
        <begin position="70"/>
        <end position="214"/>
    </location>
</feature>
<evidence type="ECO:0000256" key="8">
    <source>
        <dbReference type="ARBA" id="ARBA00022840"/>
    </source>
</evidence>
<dbReference type="Pfam" id="PF20266">
    <property type="entry name" value="Mab-21_C"/>
    <property type="match status" value="1"/>
</dbReference>
<dbReference type="Pfam" id="PF03281">
    <property type="entry name" value="Mab-21"/>
    <property type="match status" value="1"/>
</dbReference>
<dbReference type="SMART" id="SM01265">
    <property type="entry name" value="Mab-21"/>
    <property type="match status" value="1"/>
</dbReference>
<reference evidence="14" key="1">
    <citation type="submission" date="2025-08" db="UniProtKB">
        <authorList>
            <consortium name="RefSeq"/>
        </authorList>
    </citation>
    <scope>IDENTIFICATION</scope>
</reference>
<evidence type="ECO:0000256" key="10">
    <source>
        <dbReference type="ARBA" id="ARBA00023134"/>
    </source>
</evidence>
<evidence type="ECO:0000256" key="1">
    <source>
        <dbReference type="ARBA" id="ARBA00001936"/>
    </source>
</evidence>
<dbReference type="GO" id="GO:0046872">
    <property type="term" value="F:metal ion binding"/>
    <property type="evidence" value="ECO:0007669"/>
    <property type="project" value="UniProtKB-KW"/>
</dbReference>
<accession>A0A6P4EQK6</accession>
<dbReference type="GO" id="GO:0005524">
    <property type="term" value="F:ATP binding"/>
    <property type="evidence" value="ECO:0007669"/>
    <property type="project" value="UniProtKB-KW"/>
</dbReference>
<keyword evidence="5" id="KW-0548">Nucleotidyltransferase</keyword>
<organism evidence="14">
    <name type="scientific">Drosophila rhopaloa</name>
    <name type="common">Fruit fly</name>
    <dbReference type="NCBI Taxonomy" id="1041015"/>
    <lineage>
        <taxon>Eukaryota</taxon>
        <taxon>Metazoa</taxon>
        <taxon>Ecdysozoa</taxon>
        <taxon>Arthropoda</taxon>
        <taxon>Hexapoda</taxon>
        <taxon>Insecta</taxon>
        <taxon>Pterygota</taxon>
        <taxon>Neoptera</taxon>
        <taxon>Endopterygota</taxon>
        <taxon>Diptera</taxon>
        <taxon>Brachycera</taxon>
        <taxon>Muscomorpha</taxon>
        <taxon>Ephydroidea</taxon>
        <taxon>Drosophilidae</taxon>
        <taxon>Drosophila</taxon>
        <taxon>Sophophora</taxon>
    </lineage>
</organism>
<dbReference type="Gene3D" id="3.30.460.90">
    <property type="match status" value="1"/>
</dbReference>
<dbReference type="Gene3D" id="1.10.1410.40">
    <property type="match status" value="1"/>
</dbReference>
<gene>
    <name evidence="14" type="primary">LOC108045517</name>
</gene>
<dbReference type="PANTHER" id="PTHR10656">
    <property type="entry name" value="CELL FATE DETERMINING PROTEIN MAB21-RELATED"/>
    <property type="match status" value="1"/>
</dbReference>
<dbReference type="GO" id="GO:0016779">
    <property type="term" value="F:nucleotidyltransferase activity"/>
    <property type="evidence" value="ECO:0007669"/>
    <property type="project" value="UniProtKB-KW"/>
</dbReference>
<sequence>CDEKTISKPLTFGEGIGLVLDRISIKSEDRQTFKEDAQQIKNVFVRAISRRDPYFTSAFRGLTLTGSNLDDVKINVPDEFDMLTKIQLPCQLEPVPIRSHPGYVFLRASGSEIPLHLVDRWEDEYCINRVKVQSWLRDNITAVIPELNNIACEGGRSYELAYKSIGDVAQTIKAKCLSDPERTISFDFVPAFEFSASEWPGIFPKHPNEDRTWYAVPCEFRNPHVGDDPLSFIACAPYWERMVLTKKQHLKDGYRLMKALRNANKMPRIFSYTIKSVFLNAANVKKLINWNQSPGRILIRVVDLLAMFLRRGKLPSYLVPDTNMLEHLSIDLKKEYRKKLCRIFRRLIKCRDRNHMTPEDLQFIFGMTY</sequence>
<comment type="cofactor">
    <cofactor evidence="2">
        <name>Mg(2+)</name>
        <dbReference type="ChEBI" id="CHEBI:18420"/>
    </cofactor>
</comment>
<keyword evidence="6" id="KW-0479">Metal-binding</keyword>
<evidence type="ECO:0000256" key="9">
    <source>
        <dbReference type="ARBA" id="ARBA00022842"/>
    </source>
</evidence>
<evidence type="ECO:0000259" key="12">
    <source>
        <dbReference type="Pfam" id="PF03281"/>
    </source>
</evidence>
<keyword evidence="8" id="KW-0067">ATP-binding</keyword>
<evidence type="ECO:0000313" key="14">
    <source>
        <dbReference type="RefSeq" id="XP_016980372.1"/>
    </source>
</evidence>
<dbReference type="PANTHER" id="PTHR10656:SF42">
    <property type="entry name" value="CYCLIC GMP-AMP SYNTHASE-LIKE PROTEIN-RELATED"/>
    <property type="match status" value="1"/>
</dbReference>
<dbReference type="InterPro" id="IPR046906">
    <property type="entry name" value="Mab-21_HhH/H2TH-like"/>
</dbReference>
<evidence type="ECO:0000256" key="6">
    <source>
        <dbReference type="ARBA" id="ARBA00022723"/>
    </source>
</evidence>
<evidence type="ECO:0000256" key="5">
    <source>
        <dbReference type="ARBA" id="ARBA00022695"/>
    </source>
</evidence>
<feature type="domain" description="Mab-21-like HhH/H2TH-like" evidence="13">
    <location>
        <begin position="251"/>
        <end position="340"/>
    </location>
</feature>
<keyword evidence="9" id="KW-0460">Magnesium</keyword>
<comment type="similarity">
    <text evidence="3">Belongs to the mab-21 family.</text>
</comment>
<evidence type="ECO:0000256" key="3">
    <source>
        <dbReference type="ARBA" id="ARBA00008307"/>
    </source>
</evidence>
<dbReference type="InterPro" id="IPR024810">
    <property type="entry name" value="MAB21L/cGLR"/>
</dbReference>
<dbReference type="GO" id="GO:0005525">
    <property type="term" value="F:GTP binding"/>
    <property type="evidence" value="ECO:0007669"/>
    <property type="project" value="UniProtKB-KW"/>
</dbReference>
<feature type="non-terminal residue" evidence="14">
    <location>
        <position position="1"/>
    </location>
</feature>
<evidence type="ECO:0000259" key="13">
    <source>
        <dbReference type="Pfam" id="PF20266"/>
    </source>
</evidence>